<feature type="transmembrane region" description="Helical" evidence="2">
    <location>
        <begin position="132"/>
        <end position="155"/>
    </location>
</feature>
<proteinExistence type="predicted"/>
<dbReference type="EMBL" id="LLXE01000265">
    <property type="protein sequence ID" value="KUM58723.1"/>
    <property type="molecule type" value="Genomic_DNA"/>
</dbReference>
<feature type="region of interest" description="Disordered" evidence="1">
    <location>
        <begin position="669"/>
        <end position="702"/>
    </location>
</feature>
<organism evidence="3 4">
    <name type="scientific">Penicillium freii</name>
    <dbReference type="NCBI Taxonomy" id="48697"/>
    <lineage>
        <taxon>Eukaryota</taxon>
        <taxon>Fungi</taxon>
        <taxon>Dikarya</taxon>
        <taxon>Ascomycota</taxon>
        <taxon>Pezizomycotina</taxon>
        <taxon>Eurotiomycetes</taxon>
        <taxon>Eurotiomycetidae</taxon>
        <taxon>Eurotiales</taxon>
        <taxon>Aspergillaceae</taxon>
        <taxon>Penicillium</taxon>
    </lineage>
</organism>
<keyword evidence="2" id="KW-0472">Membrane</keyword>
<comment type="caution">
    <text evidence="3">The sequence shown here is derived from an EMBL/GenBank/DDBJ whole genome shotgun (WGS) entry which is preliminary data.</text>
</comment>
<keyword evidence="4" id="KW-1185">Reference proteome</keyword>
<keyword evidence="2" id="KW-0812">Transmembrane</keyword>
<reference evidence="3 4" key="1">
    <citation type="submission" date="2015-10" db="EMBL/GenBank/DDBJ databases">
        <title>Genome sequencing of Penicillium freii.</title>
        <authorList>
            <person name="Nguyen H.D."/>
            <person name="Visagie C.M."/>
            <person name="Seifert K.A."/>
        </authorList>
    </citation>
    <scope>NUCLEOTIDE SEQUENCE [LARGE SCALE GENOMIC DNA]</scope>
    <source>
        <strain evidence="3 4">DAOM 242723</strain>
    </source>
</reference>
<keyword evidence="2" id="KW-1133">Transmembrane helix</keyword>
<name>A0A101ME10_PENFR</name>
<dbReference type="PANTHER" id="PTHR35041:SF6">
    <property type="entry name" value="FORMYLMETHIONINE DEFORMYLASE-LIKE PROTEIN-RELATED"/>
    <property type="match status" value="1"/>
</dbReference>
<dbReference type="STRING" id="48697.A0A101ME10"/>
<dbReference type="AlphaFoldDB" id="A0A101ME10"/>
<protein>
    <submittedName>
        <fullName evidence="3">Uncharacterized protein</fullName>
    </submittedName>
</protein>
<feature type="transmembrane region" description="Helical" evidence="2">
    <location>
        <begin position="590"/>
        <end position="614"/>
    </location>
</feature>
<dbReference type="PANTHER" id="PTHR35041">
    <property type="entry name" value="MEDIATOR OF RNA POLYMERASE II TRANSCRIPTION SUBUNIT 1"/>
    <property type="match status" value="1"/>
</dbReference>
<feature type="transmembrane region" description="Helical" evidence="2">
    <location>
        <begin position="62"/>
        <end position="86"/>
    </location>
</feature>
<sequence length="702" mass="77212">MAVFPFNLKCSAVIIMVSALLVAVAFAIGHDAFYQSLNGKPVLNAQPIALLNSSLNVSDQQVYLSLGTLFAFLVKVFLGVSVSTVFDQFVWKSIQTQRTRIGIIDNLLSVLKNGFTVLNLQLWKRSPISMTLALICWLLPVVSMISPATLGVHLASFDEYTLKRIPRVDFTSARFATFVSGTFPASNQSTQEMWVSAYRDPTPETQRVVNSVATQGTILPIEPPALNSSWSVDFHGPAIACDKVNQSVTAYITQNVAQAINGSQDWPGKTYAEYSLTRYGYLSWAPVADNLMDSTPFVQNGSGTFTQRLNNLGPIPRDPEDGKPIYSTPEGPMIDRTPLSVFVAVFPHSMEIPKYNELPENVAAAVQNSTILRCTLHNASYQANLTYINGAQTIHMTDKTVLNVISYLHGVTNDGPDVSNTSFMQNPRVMESLSYQSIMDAFGKLLSGSISTNMTHYNYPEAGLEGNVVNSMKQTTNILSTTLMETEEMSIFPSIAGSESNPFTDYWEDRSVSPPRHFSRLSNALEELFQNITFSLMGSNMFQYVLSVCMRNLPSALNMYTRPNYTVQAVPSTNVTINSYRNVYVYTRSILWAAYGTALGVSALCVTAGILLYLSADGSYTTKFSTIFRVTQGAMVSIDLDMKDHSGLDPLPDHIANAQMTTGYNQDYPAKMSSTTPLGHPHREPAVSSQLLETTSDEGVHK</sequence>
<accession>A0A101ME10</accession>
<evidence type="ECO:0000313" key="3">
    <source>
        <dbReference type="EMBL" id="KUM58723.1"/>
    </source>
</evidence>
<dbReference type="Proteomes" id="UP000055045">
    <property type="component" value="Unassembled WGS sequence"/>
</dbReference>
<evidence type="ECO:0000313" key="4">
    <source>
        <dbReference type="Proteomes" id="UP000055045"/>
    </source>
</evidence>
<evidence type="ECO:0000256" key="2">
    <source>
        <dbReference type="SAM" id="Phobius"/>
    </source>
</evidence>
<evidence type="ECO:0000256" key="1">
    <source>
        <dbReference type="SAM" id="MobiDB-lite"/>
    </source>
</evidence>
<gene>
    <name evidence="3" type="ORF">ACN42_g8440</name>
</gene>